<dbReference type="SUPFAM" id="SSF55729">
    <property type="entry name" value="Acyl-CoA N-acyltransferases (Nat)"/>
    <property type="match status" value="1"/>
</dbReference>
<comment type="similarity">
    <text evidence="4">In the N-terminal section; belongs to the acetate CoA ligase alpha subunit family.</text>
</comment>
<accession>A0A7X0H7F3</accession>
<dbReference type="SUPFAM" id="SSF51735">
    <property type="entry name" value="NAD(P)-binding Rossmann-fold domains"/>
    <property type="match status" value="1"/>
</dbReference>
<feature type="domain" description="N-acetyltransferase" evidence="7">
    <location>
        <begin position="739"/>
        <end position="898"/>
    </location>
</feature>
<dbReference type="RefSeq" id="WP_184677950.1">
    <property type="nucleotide sequence ID" value="NZ_JACHGY010000001.1"/>
</dbReference>
<dbReference type="InterPro" id="IPR043938">
    <property type="entry name" value="Ligase_CoA_dom"/>
</dbReference>
<dbReference type="Gene3D" id="3.40.50.720">
    <property type="entry name" value="NAD(P)-binding Rossmann-like Domain"/>
    <property type="match status" value="1"/>
</dbReference>
<keyword evidence="8" id="KW-0808">Transferase</keyword>
<dbReference type="Gene3D" id="3.40.50.261">
    <property type="entry name" value="Succinyl-CoA synthetase domains"/>
    <property type="match status" value="2"/>
</dbReference>
<dbReference type="FunFam" id="3.30.1490.20:FF:000020">
    <property type="entry name" value="Protein lysine acetyltransferase"/>
    <property type="match status" value="1"/>
</dbReference>
<evidence type="ECO:0000256" key="4">
    <source>
        <dbReference type="ARBA" id="ARBA00060888"/>
    </source>
</evidence>
<evidence type="ECO:0000313" key="8">
    <source>
        <dbReference type="EMBL" id="MBB6430432.1"/>
    </source>
</evidence>
<dbReference type="InterPro" id="IPR036291">
    <property type="entry name" value="NAD(P)-bd_dom_sf"/>
</dbReference>
<dbReference type="PROSITE" id="PS50975">
    <property type="entry name" value="ATP_GRASP"/>
    <property type="match status" value="1"/>
</dbReference>
<dbReference type="Pfam" id="PF00583">
    <property type="entry name" value="Acetyltransf_1"/>
    <property type="match status" value="1"/>
</dbReference>
<dbReference type="SUPFAM" id="SSF56059">
    <property type="entry name" value="Glutathione synthetase ATP-binding domain-like"/>
    <property type="match status" value="1"/>
</dbReference>
<dbReference type="GO" id="GO:0005524">
    <property type="term" value="F:ATP binding"/>
    <property type="evidence" value="ECO:0007669"/>
    <property type="project" value="UniProtKB-UniRule"/>
</dbReference>
<dbReference type="Gene3D" id="3.30.470.20">
    <property type="entry name" value="ATP-grasp fold, B domain"/>
    <property type="match status" value="1"/>
</dbReference>
<keyword evidence="3 5" id="KW-0067">ATP-binding</keyword>
<dbReference type="PANTHER" id="PTHR43334:SF1">
    <property type="entry name" value="3-HYDROXYPROPIONATE--COA LIGASE [ADP-FORMING]"/>
    <property type="match status" value="1"/>
</dbReference>
<comment type="caution">
    <text evidence="8">The sequence shown here is derived from an EMBL/GenBank/DDBJ whole genome shotgun (WGS) entry which is preliminary data.</text>
</comment>
<reference evidence="8 9" key="1">
    <citation type="submission" date="2020-08" db="EMBL/GenBank/DDBJ databases">
        <title>Genomic Encyclopedia of Type Strains, Phase IV (KMG-IV): sequencing the most valuable type-strain genomes for metagenomic binning, comparative biology and taxonomic classification.</title>
        <authorList>
            <person name="Goeker M."/>
        </authorList>
    </citation>
    <scope>NUCLEOTIDE SEQUENCE [LARGE SCALE GENOMIC DNA]</scope>
    <source>
        <strain evidence="8 9">DSM 103725</strain>
    </source>
</reference>
<dbReference type="SUPFAM" id="SSF52210">
    <property type="entry name" value="Succinyl-CoA synthetase domains"/>
    <property type="match status" value="2"/>
</dbReference>
<dbReference type="InterPro" id="IPR016102">
    <property type="entry name" value="Succinyl-CoA_synth-like"/>
</dbReference>
<evidence type="ECO:0000259" key="7">
    <source>
        <dbReference type="PROSITE" id="PS51186"/>
    </source>
</evidence>
<evidence type="ECO:0000256" key="3">
    <source>
        <dbReference type="ARBA" id="ARBA00022840"/>
    </source>
</evidence>
<protein>
    <submittedName>
        <fullName evidence="8">Acetyltransferase</fullName>
    </submittedName>
</protein>
<sequence>MSVRNLDRVFNPKRVAIVGASDNTSSVGYAVLNNMIGGGFQGVVYPVNPKREAVQGIAAYKSLEALPNVPDLVVICTPAFTVPGIVKSAVELGVKGICVISAGFREAGEEGIKLEQEVLAEIAKGDGVRMIGPNCLGVIVPGIGLNASFTVGTPKPGNIAFITQSGALGTSVLDWAIRKGIGFSQFVSVGNMAEADFADLIDYFGQDSGTDAILVYIESIANARAFVSAARAFTKTKPIIAYKAGRFAESAAAAASHTGALMGADDVHDAAFRRAGIERVYEIDDMFDCAELLGRRKVPRGGRLAIVTNAGGPGVMATDALIARGGTLAKLSSETMEELNAALPAYWSHNNPIDVLGDAPPERYAVATSIVADDPNVDAVLVILTPQAMTDATAAAEAVADVVHNSNKLVLTAWAGGASVIEGRELLSQRGIPAYPTPERAIQGLMHLVNYQRNIAALYETPRDVPVELELKTEEIKPKRTELLSTPNTTLSEVDGKALLKSYGIPVAETLIATTEDQAVTHAEAIGYPVVMKILSPDITHKTDVGGVRLNLANEDDVRYAWQRMMQRAAEVKPDAQLDGATVQPMIDTRDSVEMILGAIKDPVFGSVILLGFGGVTAEVWQDRVLGLPPLTEKLADNMINSLKSKPLLEGYRGAPKADKNALIEAMIRFSYLIADSPNIAELDINPLLVGPTGTIALDARVMTDDAPVTPDARLSHLAIHPYQAKLEESFTLADGSTVVVRPIRPADEPAWHDMVASCSPDTLQARFFQSIGKTTHAMATRYCYIDYDREMALVAMLPADSPDGEEKMIGVGRLICEPDGRSAEYAVLVADGYQGQGLGLTLTERCLDVARAMDVQRVYGTTSVNNPRMVATFKDHGFEIAPDPEDDSLVTAELALT</sequence>
<organism evidence="8 9">
    <name type="scientific">Algisphaera agarilytica</name>
    <dbReference type="NCBI Taxonomy" id="1385975"/>
    <lineage>
        <taxon>Bacteria</taxon>
        <taxon>Pseudomonadati</taxon>
        <taxon>Planctomycetota</taxon>
        <taxon>Phycisphaerae</taxon>
        <taxon>Phycisphaerales</taxon>
        <taxon>Phycisphaeraceae</taxon>
        <taxon>Algisphaera</taxon>
    </lineage>
</organism>
<dbReference type="GO" id="GO:0016747">
    <property type="term" value="F:acyltransferase activity, transferring groups other than amino-acyl groups"/>
    <property type="evidence" value="ECO:0007669"/>
    <property type="project" value="InterPro"/>
</dbReference>
<dbReference type="Pfam" id="PF19045">
    <property type="entry name" value="Ligase_CoA_2"/>
    <property type="match status" value="1"/>
</dbReference>
<dbReference type="Gene3D" id="3.40.630.30">
    <property type="match status" value="1"/>
</dbReference>
<dbReference type="CDD" id="cd04301">
    <property type="entry name" value="NAT_SF"/>
    <property type="match status" value="1"/>
</dbReference>
<dbReference type="Proteomes" id="UP000541810">
    <property type="component" value="Unassembled WGS sequence"/>
</dbReference>
<dbReference type="Pfam" id="PF13549">
    <property type="entry name" value="ATP-grasp_5"/>
    <property type="match status" value="1"/>
</dbReference>
<evidence type="ECO:0000313" key="9">
    <source>
        <dbReference type="Proteomes" id="UP000541810"/>
    </source>
</evidence>
<gene>
    <name evidence="8" type="ORF">HNQ40_002238</name>
</gene>
<dbReference type="InterPro" id="IPR016181">
    <property type="entry name" value="Acyl_CoA_acyltransferase"/>
</dbReference>
<keyword evidence="1" id="KW-0436">Ligase</keyword>
<dbReference type="InterPro" id="IPR000182">
    <property type="entry name" value="GNAT_dom"/>
</dbReference>
<dbReference type="InterPro" id="IPR032875">
    <property type="entry name" value="Succ_CoA_lig_flav_dom"/>
</dbReference>
<evidence type="ECO:0000256" key="5">
    <source>
        <dbReference type="PROSITE-ProRule" id="PRU00409"/>
    </source>
</evidence>
<dbReference type="InterPro" id="IPR003781">
    <property type="entry name" value="CoA-bd"/>
</dbReference>
<proteinExistence type="inferred from homology"/>
<dbReference type="GO" id="GO:0046872">
    <property type="term" value="F:metal ion binding"/>
    <property type="evidence" value="ECO:0007669"/>
    <property type="project" value="InterPro"/>
</dbReference>
<dbReference type="AlphaFoldDB" id="A0A7X0H7F3"/>
<evidence type="ECO:0000259" key="6">
    <source>
        <dbReference type="PROSITE" id="PS50975"/>
    </source>
</evidence>
<dbReference type="PANTHER" id="PTHR43334">
    <property type="entry name" value="ACETATE--COA LIGASE [ADP-FORMING]"/>
    <property type="match status" value="1"/>
</dbReference>
<dbReference type="Pfam" id="PF13607">
    <property type="entry name" value="Succ_CoA_lig"/>
    <property type="match status" value="1"/>
</dbReference>
<dbReference type="Gene3D" id="3.30.1490.20">
    <property type="entry name" value="ATP-grasp fold, A domain"/>
    <property type="match status" value="1"/>
</dbReference>
<dbReference type="SMART" id="SM00881">
    <property type="entry name" value="CoA_binding"/>
    <property type="match status" value="1"/>
</dbReference>
<dbReference type="InterPro" id="IPR051538">
    <property type="entry name" value="Acyl-CoA_Synth/Transferase"/>
</dbReference>
<dbReference type="PROSITE" id="PS51186">
    <property type="entry name" value="GNAT"/>
    <property type="match status" value="1"/>
</dbReference>
<feature type="domain" description="ATP-grasp" evidence="6">
    <location>
        <begin position="497"/>
        <end position="533"/>
    </location>
</feature>
<evidence type="ECO:0000256" key="2">
    <source>
        <dbReference type="ARBA" id="ARBA00022741"/>
    </source>
</evidence>
<dbReference type="EMBL" id="JACHGY010000001">
    <property type="protein sequence ID" value="MBB6430432.1"/>
    <property type="molecule type" value="Genomic_DNA"/>
</dbReference>
<dbReference type="GO" id="GO:0043758">
    <property type="term" value="F:acetate-CoA ligase (ADP-forming) activity"/>
    <property type="evidence" value="ECO:0007669"/>
    <property type="project" value="InterPro"/>
</dbReference>
<keyword evidence="9" id="KW-1185">Reference proteome</keyword>
<dbReference type="InterPro" id="IPR013815">
    <property type="entry name" value="ATP_grasp_subdomain_1"/>
</dbReference>
<evidence type="ECO:0000256" key="1">
    <source>
        <dbReference type="ARBA" id="ARBA00022598"/>
    </source>
</evidence>
<name>A0A7X0H7F3_9BACT</name>
<keyword evidence="2 5" id="KW-0547">Nucleotide-binding</keyword>
<dbReference type="InterPro" id="IPR011761">
    <property type="entry name" value="ATP-grasp"/>
</dbReference>
<dbReference type="Pfam" id="PF13380">
    <property type="entry name" value="CoA_binding_2"/>
    <property type="match status" value="1"/>
</dbReference>